<evidence type="ECO:0000313" key="3">
    <source>
        <dbReference type="Proteomes" id="UP000184423"/>
    </source>
</evidence>
<feature type="signal peptide" evidence="1">
    <location>
        <begin position="1"/>
        <end position="28"/>
    </location>
</feature>
<protein>
    <submittedName>
        <fullName evidence="2">Uncharacterized protein</fullName>
    </submittedName>
</protein>
<gene>
    <name evidence="2" type="ORF">SAMN02746091_01193</name>
</gene>
<dbReference type="Proteomes" id="UP000184423">
    <property type="component" value="Unassembled WGS sequence"/>
</dbReference>
<keyword evidence="3" id="KW-1185">Reference proteome</keyword>
<evidence type="ECO:0000313" key="2">
    <source>
        <dbReference type="EMBL" id="SHE82333.1"/>
    </source>
</evidence>
<keyword evidence="1" id="KW-0732">Signal</keyword>
<dbReference type="AlphaFoldDB" id="A0A1M4WMP8"/>
<accession>A0A1M4WMP8</accession>
<dbReference type="EMBL" id="FQVG01000018">
    <property type="protein sequence ID" value="SHE82333.1"/>
    <property type="molecule type" value="Genomic_DNA"/>
</dbReference>
<evidence type="ECO:0000256" key="1">
    <source>
        <dbReference type="SAM" id="SignalP"/>
    </source>
</evidence>
<feature type="chain" id="PRO_5012522131" evidence="1">
    <location>
        <begin position="29"/>
        <end position="261"/>
    </location>
</feature>
<sequence length="261" mass="28765">MKKTKKLFALILALTFFVFPLTEISVQAKTALPKATIVSSVKSTYLVYEPITVTVNSNYAGNVQYRAYLKNLRTGKIYDVFTTSRDKYSSAVNGRTNFTFKTRATVEGRYQIVVMAKRSGVKKSYESIAYSKVFTVKDVKAAITNVSLKINGNKIINGSVSGNTFSFNLSGLRDKDSITRLVLTANKDAKVSILGVEISLTAYQPKEISLSMLGIKDNGVEGATLATLRSIKQDSNGYISRNIQLLADGKNYTYVIKAKIK</sequence>
<organism evidence="2 3">
    <name type="scientific">Caloramator proteoclasticus DSM 10124</name>
    <dbReference type="NCBI Taxonomy" id="1121262"/>
    <lineage>
        <taxon>Bacteria</taxon>
        <taxon>Bacillati</taxon>
        <taxon>Bacillota</taxon>
        <taxon>Clostridia</taxon>
        <taxon>Eubacteriales</taxon>
        <taxon>Clostridiaceae</taxon>
        <taxon>Caloramator</taxon>
    </lineage>
</organism>
<proteinExistence type="predicted"/>
<dbReference type="RefSeq" id="WP_073248412.1">
    <property type="nucleotide sequence ID" value="NZ_FQVG01000018.1"/>
</dbReference>
<name>A0A1M4WMP8_9CLOT</name>
<reference evidence="3" key="1">
    <citation type="submission" date="2016-11" db="EMBL/GenBank/DDBJ databases">
        <authorList>
            <person name="Varghese N."/>
            <person name="Submissions S."/>
        </authorList>
    </citation>
    <scope>NUCLEOTIDE SEQUENCE [LARGE SCALE GENOMIC DNA]</scope>
    <source>
        <strain evidence="3">DSM 10124</strain>
    </source>
</reference>